<dbReference type="OrthoDB" id="448017at2759"/>
<gene>
    <name evidence="2" type="ORF">FOZ61_004080</name>
</gene>
<name>A0A7J6LM53_PEROL</name>
<accession>A0A7J6LM53</accession>
<reference evidence="2 3" key="1">
    <citation type="submission" date="2020-04" db="EMBL/GenBank/DDBJ databases">
        <title>Perkinsus olseni comparative genomics.</title>
        <authorList>
            <person name="Bogema D.R."/>
        </authorList>
    </citation>
    <scope>NUCLEOTIDE SEQUENCE [LARGE SCALE GENOMIC DNA]</scope>
    <source>
        <strain evidence="2">ATCC PRA-179</strain>
    </source>
</reference>
<dbReference type="AlphaFoldDB" id="A0A7J6LM53"/>
<evidence type="ECO:0000313" key="3">
    <source>
        <dbReference type="Proteomes" id="UP000570595"/>
    </source>
</evidence>
<feature type="compositionally biased region" description="Polar residues" evidence="1">
    <location>
        <begin position="979"/>
        <end position="992"/>
    </location>
</feature>
<sequence length="1028" mass="111945">MSDPQSASETSHRESGQWPVMKEWFALETPADRQCSVGASVGELSVACDAVETPQQQNGGVVTEESVKRRKVGPSPPSGDSSQDRTREEPYPEPAADSSPHVCQSPREDGIPLVVLPRLMPSMEPNRQVPEIPCELSGESVLLETPNSRLDLSSVATVILSTSSSNVESLESRPISQTSSSYPLRIARPRDIAADISLPVLDTGVIMSPGSVPVDPSSDSSELSWPEVRVAVRLTLVATNDDVACSAVVSHVFSLVFLYGVMVTAHFVGETLTNPLSMAGRERLSAGVAADLAAAREQGFSDGLPRPVRPKLQGSSATNPAAPKQGAVDSKVREPTVSPKRRRVNSPNRRPLVRAHTGPVFQEKQAGPPLTRVATVAGGRVLVTRPSLRHGIKDVSIKNAAKPFPKAQEQENIPHKGNRLSLGSLNSVCLSDEQEVVNLGDRSVEVEEEGETQWQRDDEQVYEQVQESPSPILQQQLSPEIETYRPQRGGNHPQQAAAYPDRASSARSMAPTVDLPDGGSEPPAWEYSFAAYGGQNAASDDYVDRTGVARDDELSQTQRQASQAGLFNTQVPPTVQQHASPEFGYRPYGQRQTAPAQTYYPSAQGVSPRGHRALRDKRPEVLGQSRGKLDPEVLTRKVSYPSFSGRTPAPPEARGVANAGVPELEGYRSDTSLRAQQNTFTPTQVEMSTDTPTSEASCSTYYGNLLNLAVSQASRQGRAETSQPGNVTAGESAPPVWRAPQAAGQGLETSQSFIDRPPGRGRLSDIPLSKDIVGTVEIAEKLGKIIGKHLPGDAYDHHVYTEAFCKVIEKVRKECVDGASRANLSASHQALLAFADNMMGAWKENSIDDIFAKCKLLRVQARMELNLRGLIRPSQETVTNVNKRVEALNAVVESKRALLEKLRREKKAHPDRRRTSEDIIEEEIGAWKAASGVEETPPEPSYDLLFELGNRWVRMEFMTEEERIRGEWEDPGDDFESYNVPTAETSDLSQARSENEEATPSRPRRVRQSVGSAASMMAMDCGLEEFTS</sequence>
<protein>
    <submittedName>
        <fullName evidence="2">Uncharacterized protein</fullName>
    </submittedName>
</protein>
<feature type="region of interest" description="Disordered" evidence="1">
    <location>
        <begin position="299"/>
        <end position="352"/>
    </location>
</feature>
<organism evidence="2 3">
    <name type="scientific">Perkinsus olseni</name>
    <name type="common">Perkinsus atlanticus</name>
    <dbReference type="NCBI Taxonomy" id="32597"/>
    <lineage>
        <taxon>Eukaryota</taxon>
        <taxon>Sar</taxon>
        <taxon>Alveolata</taxon>
        <taxon>Perkinsozoa</taxon>
        <taxon>Perkinsea</taxon>
        <taxon>Perkinsida</taxon>
        <taxon>Perkinsidae</taxon>
        <taxon>Perkinsus</taxon>
    </lineage>
</organism>
<dbReference type="Proteomes" id="UP000570595">
    <property type="component" value="Unassembled WGS sequence"/>
</dbReference>
<evidence type="ECO:0000256" key="1">
    <source>
        <dbReference type="SAM" id="MobiDB-lite"/>
    </source>
</evidence>
<feature type="compositionally biased region" description="Polar residues" evidence="1">
    <location>
        <begin position="713"/>
        <end position="726"/>
    </location>
</feature>
<feature type="region of interest" description="Disordered" evidence="1">
    <location>
        <begin position="713"/>
        <end position="734"/>
    </location>
</feature>
<feature type="region of interest" description="Disordered" evidence="1">
    <location>
        <begin position="50"/>
        <end position="108"/>
    </location>
</feature>
<proteinExistence type="predicted"/>
<comment type="caution">
    <text evidence="2">The sequence shown here is derived from an EMBL/GenBank/DDBJ whole genome shotgun (WGS) entry which is preliminary data.</text>
</comment>
<dbReference type="EMBL" id="JABAHT010000234">
    <property type="protein sequence ID" value="KAF4660348.1"/>
    <property type="molecule type" value="Genomic_DNA"/>
</dbReference>
<feature type="region of interest" description="Disordered" evidence="1">
    <location>
        <begin position="964"/>
        <end position="1013"/>
    </location>
</feature>
<feature type="region of interest" description="Disordered" evidence="1">
    <location>
        <begin position="483"/>
        <end position="521"/>
    </location>
</feature>
<evidence type="ECO:0000313" key="2">
    <source>
        <dbReference type="EMBL" id="KAF4660348.1"/>
    </source>
</evidence>